<sequence length="133" mass="15210">MDKPPTQEEKRNPKYCLYHKKMIHSTADCYAVRRVYHSKVNKGEIVKTQETDINPFPKHDEKGQVMTCTAVEEIEPTEKGKAKIDESERSDVNTEFLIKSKVFKTLFDALEFNDEAGNKAAQAILEVSNEYGP</sequence>
<gene>
    <name evidence="1" type="ORF">PanWU01x14_221220</name>
</gene>
<proteinExistence type="predicted"/>
<dbReference type="Proteomes" id="UP000237105">
    <property type="component" value="Unassembled WGS sequence"/>
</dbReference>
<organism evidence="1 2">
    <name type="scientific">Parasponia andersonii</name>
    <name type="common">Sponia andersonii</name>
    <dbReference type="NCBI Taxonomy" id="3476"/>
    <lineage>
        <taxon>Eukaryota</taxon>
        <taxon>Viridiplantae</taxon>
        <taxon>Streptophyta</taxon>
        <taxon>Embryophyta</taxon>
        <taxon>Tracheophyta</taxon>
        <taxon>Spermatophyta</taxon>
        <taxon>Magnoliopsida</taxon>
        <taxon>eudicotyledons</taxon>
        <taxon>Gunneridae</taxon>
        <taxon>Pentapetalae</taxon>
        <taxon>rosids</taxon>
        <taxon>fabids</taxon>
        <taxon>Rosales</taxon>
        <taxon>Cannabaceae</taxon>
        <taxon>Parasponia</taxon>
    </lineage>
</organism>
<protein>
    <submittedName>
        <fullName evidence="1">Uncharacterized protein</fullName>
    </submittedName>
</protein>
<dbReference type="OrthoDB" id="1182086at2759"/>
<dbReference type="AlphaFoldDB" id="A0A2P5BPQ7"/>
<evidence type="ECO:0000313" key="1">
    <source>
        <dbReference type="EMBL" id="PON50750.1"/>
    </source>
</evidence>
<reference evidence="2" key="1">
    <citation type="submission" date="2016-06" db="EMBL/GenBank/DDBJ databases">
        <title>Parallel loss of symbiosis genes in relatives of nitrogen-fixing non-legume Parasponia.</title>
        <authorList>
            <person name="Van Velzen R."/>
            <person name="Holmer R."/>
            <person name="Bu F."/>
            <person name="Rutten L."/>
            <person name="Van Zeijl A."/>
            <person name="Liu W."/>
            <person name="Santuari L."/>
            <person name="Cao Q."/>
            <person name="Sharma T."/>
            <person name="Shen D."/>
            <person name="Roswanjaya Y."/>
            <person name="Wardhani T."/>
            <person name="Kalhor M.S."/>
            <person name="Jansen J."/>
            <person name="Van den Hoogen J."/>
            <person name="Gungor B."/>
            <person name="Hartog M."/>
            <person name="Hontelez J."/>
            <person name="Verver J."/>
            <person name="Yang W.-C."/>
            <person name="Schijlen E."/>
            <person name="Repin R."/>
            <person name="Schilthuizen M."/>
            <person name="Schranz E."/>
            <person name="Heidstra R."/>
            <person name="Miyata K."/>
            <person name="Fedorova E."/>
            <person name="Kohlen W."/>
            <person name="Bisseling T."/>
            <person name="Smit S."/>
            <person name="Geurts R."/>
        </authorList>
    </citation>
    <scope>NUCLEOTIDE SEQUENCE [LARGE SCALE GENOMIC DNA]</scope>
    <source>
        <strain evidence="2">cv. WU1-14</strain>
    </source>
</reference>
<keyword evidence="2" id="KW-1185">Reference proteome</keyword>
<evidence type="ECO:0000313" key="2">
    <source>
        <dbReference type="Proteomes" id="UP000237105"/>
    </source>
</evidence>
<accession>A0A2P5BPQ7</accession>
<dbReference type="EMBL" id="JXTB01000242">
    <property type="protein sequence ID" value="PON50750.1"/>
    <property type="molecule type" value="Genomic_DNA"/>
</dbReference>
<comment type="caution">
    <text evidence="1">The sequence shown here is derived from an EMBL/GenBank/DDBJ whole genome shotgun (WGS) entry which is preliminary data.</text>
</comment>
<name>A0A2P5BPQ7_PARAD</name>